<name>A0A645BZX4_9ZZZZ</name>
<evidence type="ECO:0000313" key="2">
    <source>
        <dbReference type="EMBL" id="MPM70899.1"/>
    </source>
</evidence>
<dbReference type="Pfam" id="PF01381">
    <property type="entry name" value="HTH_3"/>
    <property type="match status" value="1"/>
</dbReference>
<dbReference type="EMBL" id="VSSQ01023771">
    <property type="protein sequence ID" value="MPM70899.1"/>
    <property type="molecule type" value="Genomic_DNA"/>
</dbReference>
<comment type="caution">
    <text evidence="2">The sequence shown here is derived from an EMBL/GenBank/DDBJ whole genome shotgun (WGS) entry which is preliminary data.</text>
</comment>
<dbReference type="InterPro" id="IPR010982">
    <property type="entry name" value="Lambda_DNA-bd_dom_sf"/>
</dbReference>
<dbReference type="SMART" id="SM00530">
    <property type="entry name" value="HTH_XRE"/>
    <property type="match status" value="1"/>
</dbReference>
<dbReference type="PROSITE" id="PS50943">
    <property type="entry name" value="HTH_CROC1"/>
    <property type="match status" value="1"/>
</dbReference>
<sequence length="67" mass="7479">MGTKLQEARIKKGLSQRMLGQRIGYARQYLAHIEQRQRAASRKLQSIIAAELGGDESDFFEASGLAK</sequence>
<reference evidence="2" key="1">
    <citation type="submission" date="2019-08" db="EMBL/GenBank/DDBJ databases">
        <authorList>
            <person name="Kucharzyk K."/>
            <person name="Murdoch R.W."/>
            <person name="Higgins S."/>
            <person name="Loffler F."/>
        </authorList>
    </citation>
    <scope>NUCLEOTIDE SEQUENCE</scope>
</reference>
<dbReference type="CDD" id="cd00093">
    <property type="entry name" value="HTH_XRE"/>
    <property type="match status" value="1"/>
</dbReference>
<gene>
    <name evidence="2" type="ORF">SDC9_117860</name>
</gene>
<proteinExistence type="predicted"/>
<feature type="domain" description="HTH cro/C1-type" evidence="1">
    <location>
        <begin position="5"/>
        <end position="59"/>
    </location>
</feature>
<dbReference type="SUPFAM" id="SSF47413">
    <property type="entry name" value="lambda repressor-like DNA-binding domains"/>
    <property type="match status" value="1"/>
</dbReference>
<dbReference type="GO" id="GO:0003677">
    <property type="term" value="F:DNA binding"/>
    <property type="evidence" value="ECO:0007669"/>
    <property type="project" value="InterPro"/>
</dbReference>
<dbReference type="InterPro" id="IPR001387">
    <property type="entry name" value="Cro/C1-type_HTH"/>
</dbReference>
<protein>
    <recommendedName>
        <fullName evidence="1">HTH cro/C1-type domain-containing protein</fullName>
    </recommendedName>
</protein>
<accession>A0A645BZX4</accession>
<dbReference type="Gene3D" id="1.10.260.40">
    <property type="entry name" value="lambda repressor-like DNA-binding domains"/>
    <property type="match status" value="1"/>
</dbReference>
<organism evidence="2">
    <name type="scientific">bioreactor metagenome</name>
    <dbReference type="NCBI Taxonomy" id="1076179"/>
    <lineage>
        <taxon>unclassified sequences</taxon>
        <taxon>metagenomes</taxon>
        <taxon>ecological metagenomes</taxon>
    </lineage>
</organism>
<evidence type="ECO:0000259" key="1">
    <source>
        <dbReference type="PROSITE" id="PS50943"/>
    </source>
</evidence>
<dbReference type="AlphaFoldDB" id="A0A645BZX4"/>